<dbReference type="RefSeq" id="WP_052119086.1">
    <property type="nucleotide sequence ID" value="NZ_JDUV01000006.1"/>
</dbReference>
<keyword evidence="4 6" id="KW-0732">Signal</keyword>
<feature type="compositionally biased region" description="Gly residues" evidence="5">
    <location>
        <begin position="355"/>
        <end position="367"/>
    </location>
</feature>
<comment type="caution">
    <text evidence="7">The sequence shown here is derived from an EMBL/GenBank/DDBJ whole genome shotgun (WGS) entry which is preliminary data.</text>
</comment>
<evidence type="ECO:0000256" key="2">
    <source>
        <dbReference type="ARBA" id="ARBA00022448"/>
    </source>
</evidence>
<protein>
    <submittedName>
        <fullName evidence="7">Zinc-binding lipo protein</fullName>
    </submittedName>
</protein>
<dbReference type="Proteomes" id="UP000029072">
    <property type="component" value="Unassembled WGS sequence"/>
</dbReference>
<feature type="chain" id="PRO_5038726219" evidence="6">
    <location>
        <begin position="26"/>
        <end position="378"/>
    </location>
</feature>
<dbReference type="eggNOG" id="COG0803">
    <property type="taxonomic scope" value="Bacteria"/>
</dbReference>
<evidence type="ECO:0000256" key="5">
    <source>
        <dbReference type="SAM" id="MobiDB-lite"/>
    </source>
</evidence>
<evidence type="ECO:0000256" key="1">
    <source>
        <dbReference type="ARBA" id="ARBA00004196"/>
    </source>
</evidence>
<proteinExistence type="predicted"/>
<organism evidence="7 8">
    <name type="scientific">Bifidobacterium callitrichos DSM 23973</name>
    <dbReference type="NCBI Taxonomy" id="1437609"/>
    <lineage>
        <taxon>Bacteria</taxon>
        <taxon>Bacillati</taxon>
        <taxon>Actinomycetota</taxon>
        <taxon>Actinomycetes</taxon>
        <taxon>Bifidobacteriales</taxon>
        <taxon>Bifidobacteriaceae</taxon>
        <taxon>Bifidobacterium</taxon>
    </lineage>
</organism>
<dbReference type="PROSITE" id="PS51257">
    <property type="entry name" value="PROKAR_LIPOPROTEIN"/>
    <property type="match status" value="1"/>
</dbReference>
<dbReference type="GO" id="GO:0046872">
    <property type="term" value="F:metal ion binding"/>
    <property type="evidence" value="ECO:0007669"/>
    <property type="project" value="UniProtKB-KW"/>
</dbReference>
<dbReference type="SUPFAM" id="SSF53807">
    <property type="entry name" value="Helical backbone' metal receptor"/>
    <property type="match status" value="1"/>
</dbReference>
<dbReference type="Pfam" id="PF01297">
    <property type="entry name" value="ZnuA"/>
    <property type="match status" value="1"/>
</dbReference>
<accession>A0A087A9T5</accession>
<dbReference type="InterPro" id="IPR050492">
    <property type="entry name" value="Bact_metal-bind_prot9"/>
</dbReference>
<name>A0A087A9T5_9BIFI</name>
<evidence type="ECO:0000256" key="4">
    <source>
        <dbReference type="ARBA" id="ARBA00022729"/>
    </source>
</evidence>
<feature type="region of interest" description="Disordered" evidence="5">
    <location>
        <begin position="311"/>
        <end position="378"/>
    </location>
</feature>
<gene>
    <name evidence="7" type="ORF">BCAL_0792</name>
</gene>
<dbReference type="GO" id="GO:0030001">
    <property type="term" value="P:metal ion transport"/>
    <property type="evidence" value="ECO:0007669"/>
    <property type="project" value="InterPro"/>
</dbReference>
<dbReference type="STRING" id="1437609.BCAL_0792"/>
<evidence type="ECO:0000256" key="6">
    <source>
        <dbReference type="SAM" id="SignalP"/>
    </source>
</evidence>
<reference evidence="7 8" key="1">
    <citation type="submission" date="2014-03" db="EMBL/GenBank/DDBJ databases">
        <title>Genomics of Bifidobacteria.</title>
        <authorList>
            <person name="Ventura M."/>
            <person name="Milani C."/>
            <person name="Lugli G.A."/>
        </authorList>
    </citation>
    <scope>NUCLEOTIDE SEQUENCE [LARGE SCALE GENOMIC DNA]</scope>
    <source>
        <strain evidence="7 8">DSM 23973</strain>
    </source>
</reference>
<keyword evidence="3" id="KW-0479">Metal-binding</keyword>
<dbReference type="AlphaFoldDB" id="A0A087A9T5"/>
<evidence type="ECO:0000256" key="3">
    <source>
        <dbReference type="ARBA" id="ARBA00022723"/>
    </source>
</evidence>
<dbReference type="OrthoDB" id="5296019at2"/>
<dbReference type="InterPro" id="IPR006127">
    <property type="entry name" value="ZnuA-like"/>
</dbReference>
<dbReference type="Gene3D" id="3.40.50.1980">
    <property type="entry name" value="Nitrogenase molybdenum iron protein domain"/>
    <property type="match status" value="1"/>
</dbReference>
<evidence type="ECO:0000313" key="7">
    <source>
        <dbReference type="EMBL" id="KFI55535.1"/>
    </source>
</evidence>
<sequence>MSRNHRTRATRGALAALIASALLFAAGACGTSNTTQVEQPDSQTKTQEKTGAITVVASINQWGSLAEEIGGDDVKVTSVLSSTGVDAHDFEPKTSDLAALSKAEIVVANGAGYDTWATKSRASDSTLVSAAQIVGAMDGDNPHLWFSKDARSGMAKELADAFSKARPKKKAEFAKRLKAWQAEEDDLDAAMTKFAKAHPNASYAATEAVVYYLMSDMSFEDVTPRGYEQAVANGGEIAPADLQTFQKLVEDKKLDVLINNTQEATDATNMLTGAAGRADVPVVDVSEQMPDKYDTLDDWIEDLTERIFTAVDPEYDDDSNDGQTDPDAPADGQDQSGDQSSQDQSDGSATTGCSNGDGTGDCTGGDDGSNAGQQDPGK</sequence>
<feature type="compositionally biased region" description="Low complexity" evidence="5">
    <location>
        <begin position="331"/>
        <end position="354"/>
    </location>
</feature>
<comment type="subcellular location">
    <subcellularLocation>
        <location evidence="1">Cell envelope</location>
    </subcellularLocation>
</comment>
<keyword evidence="2" id="KW-0813">Transport</keyword>
<dbReference type="EMBL" id="JGYS01000005">
    <property type="protein sequence ID" value="KFI55535.1"/>
    <property type="molecule type" value="Genomic_DNA"/>
</dbReference>
<dbReference type="PANTHER" id="PTHR42953">
    <property type="entry name" value="HIGH-AFFINITY ZINC UPTAKE SYSTEM PROTEIN ZNUA-RELATED"/>
    <property type="match status" value="1"/>
</dbReference>
<dbReference type="PANTHER" id="PTHR42953:SF1">
    <property type="entry name" value="METAL-BINDING PROTEIN HI_0362-RELATED"/>
    <property type="match status" value="1"/>
</dbReference>
<evidence type="ECO:0000313" key="8">
    <source>
        <dbReference type="Proteomes" id="UP000029072"/>
    </source>
</evidence>
<dbReference type="GO" id="GO:0030313">
    <property type="term" value="C:cell envelope"/>
    <property type="evidence" value="ECO:0007669"/>
    <property type="project" value="UniProtKB-SubCell"/>
</dbReference>
<feature type="signal peptide" evidence="6">
    <location>
        <begin position="1"/>
        <end position="25"/>
    </location>
</feature>